<proteinExistence type="inferred from homology"/>
<evidence type="ECO:0000313" key="4">
    <source>
        <dbReference type="EMBL" id="MBU5676178.1"/>
    </source>
</evidence>
<dbReference type="Pfam" id="PF00936">
    <property type="entry name" value="BMC"/>
    <property type="match status" value="1"/>
</dbReference>
<dbReference type="SMART" id="SM00877">
    <property type="entry name" value="BMC"/>
    <property type="match status" value="1"/>
</dbReference>
<evidence type="ECO:0000313" key="5">
    <source>
        <dbReference type="Proteomes" id="UP000779508"/>
    </source>
</evidence>
<dbReference type="PANTHER" id="PTHR33941:SF11">
    <property type="entry name" value="BACTERIAL MICROCOMPARTMENT SHELL PROTEIN PDUJ"/>
    <property type="match status" value="1"/>
</dbReference>
<dbReference type="RefSeq" id="WP_216415697.1">
    <property type="nucleotide sequence ID" value="NZ_JAHLQK010000002.1"/>
</dbReference>
<comment type="caution">
    <text evidence="4">The sequence shown here is derived from an EMBL/GenBank/DDBJ whole genome shotgun (WGS) entry which is preliminary data.</text>
</comment>
<feature type="compositionally biased region" description="Basic and acidic residues" evidence="2">
    <location>
        <begin position="105"/>
        <end position="141"/>
    </location>
</feature>
<reference evidence="4 5" key="1">
    <citation type="submission" date="2021-06" db="EMBL/GenBank/DDBJ databases">
        <authorList>
            <person name="Sun Q."/>
            <person name="Li D."/>
        </authorList>
    </citation>
    <scope>NUCLEOTIDE SEQUENCE [LARGE SCALE GENOMIC DNA]</scope>
    <source>
        <strain evidence="4 5">MSJ-5</strain>
    </source>
</reference>
<evidence type="ECO:0000259" key="3">
    <source>
        <dbReference type="PROSITE" id="PS51930"/>
    </source>
</evidence>
<dbReference type="CDD" id="cd07045">
    <property type="entry name" value="BMC_CcmK_like"/>
    <property type="match status" value="1"/>
</dbReference>
<dbReference type="Proteomes" id="UP000779508">
    <property type="component" value="Unassembled WGS sequence"/>
</dbReference>
<dbReference type="InterPro" id="IPR050575">
    <property type="entry name" value="BMC_shell"/>
</dbReference>
<protein>
    <submittedName>
        <fullName evidence="4">BMC domain-containing protein</fullName>
    </submittedName>
</protein>
<dbReference type="EMBL" id="JAHLQK010000002">
    <property type="protein sequence ID" value="MBU5676178.1"/>
    <property type="molecule type" value="Genomic_DNA"/>
</dbReference>
<evidence type="ECO:0000256" key="2">
    <source>
        <dbReference type="SAM" id="MobiDB-lite"/>
    </source>
</evidence>
<feature type="domain" description="BMC" evidence="3">
    <location>
        <begin position="4"/>
        <end position="92"/>
    </location>
</feature>
<gene>
    <name evidence="4" type="ORF">KQI88_07095</name>
</gene>
<name>A0ABS6G109_9FIRM</name>
<dbReference type="InterPro" id="IPR000249">
    <property type="entry name" value="BMC_dom"/>
</dbReference>
<keyword evidence="5" id="KW-1185">Reference proteome</keyword>
<dbReference type="PROSITE" id="PS51930">
    <property type="entry name" value="BMC_2"/>
    <property type="match status" value="1"/>
</dbReference>
<dbReference type="InterPro" id="IPR044872">
    <property type="entry name" value="CcmK/CsoS1_BMC"/>
</dbReference>
<organism evidence="4 5">
    <name type="scientific">Alkaliphilus flagellatus</name>
    <dbReference type="NCBI Taxonomy" id="2841507"/>
    <lineage>
        <taxon>Bacteria</taxon>
        <taxon>Bacillati</taxon>
        <taxon>Bacillota</taxon>
        <taxon>Clostridia</taxon>
        <taxon>Peptostreptococcales</taxon>
        <taxon>Natronincolaceae</taxon>
        <taxon>Alkaliphilus</taxon>
    </lineage>
</organism>
<dbReference type="PANTHER" id="PTHR33941">
    <property type="entry name" value="PROPANEDIOL UTILIZATION PROTEIN PDUA"/>
    <property type="match status" value="1"/>
</dbReference>
<sequence>MRAALGLIEAVGLTAAITALDAASKAADIKLVGYEKVIGAGKAVSVTIQIAGEVAAVQASVDAGVAAANRIGRVLSYHVIPRPHEEVDLLIKGFEKNLKSNFSKKNLDKNNSNKDNSKKSSEKAEETKSKNKEEKTKKEEE</sequence>
<feature type="region of interest" description="Disordered" evidence="2">
    <location>
        <begin position="102"/>
        <end position="141"/>
    </location>
</feature>
<evidence type="ECO:0000256" key="1">
    <source>
        <dbReference type="PROSITE-ProRule" id="PRU01278"/>
    </source>
</evidence>
<comment type="similarity">
    <text evidence="1">Belongs to the bacterial microcompartments protein family.</text>
</comment>
<accession>A0ABS6G109</accession>